<dbReference type="EMBL" id="BPLR01008943">
    <property type="protein sequence ID" value="GIY28422.1"/>
    <property type="molecule type" value="Genomic_DNA"/>
</dbReference>
<proteinExistence type="predicted"/>
<sequence length="98" mass="11243">MHAYDMSTLLYSQIGLYAYKVSHLHRKHRKSATKNPNLCHTISFNNMDVVNTTNKCRSGFLKSFAVSYRLANRGWVTDRGWVWGGLRLAACHDRVINA</sequence>
<gene>
    <name evidence="1" type="ORF">CEXT_377801</name>
</gene>
<comment type="caution">
    <text evidence="1">The sequence shown here is derived from an EMBL/GenBank/DDBJ whole genome shotgun (WGS) entry which is preliminary data.</text>
</comment>
<evidence type="ECO:0000313" key="1">
    <source>
        <dbReference type="EMBL" id="GIY28422.1"/>
    </source>
</evidence>
<accession>A0AAV4S7M2</accession>
<keyword evidence="2" id="KW-1185">Reference proteome</keyword>
<dbReference type="Proteomes" id="UP001054945">
    <property type="component" value="Unassembled WGS sequence"/>
</dbReference>
<reference evidence="1 2" key="1">
    <citation type="submission" date="2021-06" db="EMBL/GenBank/DDBJ databases">
        <title>Caerostris extrusa draft genome.</title>
        <authorList>
            <person name="Kono N."/>
            <person name="Arakawa K."/>
        </authorList>
    </citation>
    <scope>NUCLEOTIDE SEQUENCE [LARGE SCALE GENOMIC DNA]</scope>
</reference>
<name>A0AAV4S7M2_CAEEX</name>
<dbReference type="AlphaFoldDB" id="A0AAV4S7M2"/>
<evidence type="ECO:0000313" key="2">
    <source>
        <dbReference type="Proteomes" id="UP001054945"/>
    </source>
</evidence>
<protein>
    <submittedName>
        <fullName evidence="1">Uncharacterized protein</fullName>
    </submittedName>
</protein>
<organism evidence="1 2">
    <name type="scientific">Caerostris extrusa</name>
    <name type="common">Bark spider</name>
    <name type="synonym">Caerostris bankana</name>
    <dbReference type="NCBI Taxonomy" id="172846"/>
    <lineage>
        <taxon>Eukaryota</taxon>
        <taxon>Metazoa</taxon>
        <taxon>Ecdysozoa</taxon>
        <taxon>Arthropoda</taxon>
        <taxon>Chelicerata</taxon>
        <taxon>Arachnida</taxon>
        <taxon>Araneae</taxon>
        <taxon>Araneomorphae</taxon>
        <taxon>Entelegynae</taxon>
        <taxon>Araneoidea</taxon>
        <taxon>Araneidae</taxon>
        <taxon>Caerostris</taxon>
    </lineage>
</organism>